<gene>
    <name evidence="1" type="ORF">TorRG33x02_184570</name>
</gene>
<accession>A0A2P5EJJ6</accession>
<reference evidence="2" key="1">
    <citation type="submission" date="2016-06" db="EMBL/GenBank/DDBJ databases">
        <title>Parallel loss of symbiosis genes in relatives of nitrogen-fixing non-legume Parasponia.</title>
        <authorList>
            <person name="Van Velzen R."/>
            <person name="Holmer R."/>
            <person name="Bu F."/>
            <person name="Rutten L."/>
            <person name="Van Zeijl A."/>
            <person name="Liu W."/>
            <person name="Santuari L."/>
            <person name="Cao Q."/>
            <person name="Sharma T."/>
            <person name="Shen D."/>
            <person name="Roswanjaya Y."/>
            <person name="Wardhani T."/>
            <person name="Kalhor M.S."/>
            <person name="Jansen J."/>
            <person name="Van den Hoogen J."/>
            <person name="Gungor B."/>
            <person name="Hartog M."/>
            <person name="Hontelez J."/>
            <person name="Verver J."/>
            <person name="Yang W.-C."/>
            <person name="Schijlen E."/>
            <person name="Repin R."/>
            <person name="Schilthuizen M."/>
            <person name="Schranz E."/>
            <person name="Heidstra R."/>
            <person name="Miyata K."/>
            <person name="Fedorova E."/>
            <person name="Kohlen W."/>
            <person name="Bisseling T."/>
            <person name="Smit S."/>
            <person name="Geurts R."/>
        </authorList>
    </citation>
    <scope>NUCLEOTIDE SEQUENCE [LARGE SCALE GENOMIC DNA]</scope>
    <source>
        <strain evidence="2">cv. RG33-2</strain>
    </source>
</reference>
<dbReference type="Proteomes" id="UP000237000">
    <property type="component" value="Unassembled WGS sequence"/>
</dbReference>
<evidence type="ECO:0000313" key="1">
    <source>
        <dbReference type="EMBL" id="PON85727.1"/>
    </source>
</evidence>
<name>A0A2P5EJJ6_TREOI</name>
<proteinExistence type="predicted"/>
<evidence type="ECO:0000313" key="2">
    <source>
        <dbReference type="Proteomes" id="UP000237000"/>
    </source>
</evidence>
<organism evidence="1 2">
    <name type="scientific">Trema orientale</name>
    <name type="common">Charcoal tree</name>
    <name type="synonym">Celtis orientalis</name>
    <dbReference type="NCBI Taxonomy" id="63057"/>
    <lineage>
        <taxon>Eukaryota</taxon>
        <taxon>Viridiplantae</taxon>
        <taxon>Streptophyta</taxon>
        <taxon>Embryophyta</taxon>
        <taxon>Tracheophyta</taxon>
        <taxon>Spermatophyta</taxon>
        <taxon>Magnoliopsida</taxon>
        <taxon>eudicotyledons</taxon>
        <taxon>Gunneridae</taxon>
        <taxon>Pentapetalae</taxon>
        <taxon>rosids</taxon>
        <taxon>fabids</taxon>
        <taxon>Rosales</taxon>
        <taxon>Cannabaceae</taxon>
        <taxon>Trema</taxon>
    </lineage>
</organism>
<dbReference type="EMBL" id="JXTC01000143">
    <property type="protein sequence ID" value="PON85727.1"/>
    <property type="molecule type" value="Genomic_DNA"/>
</dbReference>
<comment type="caution">
    <text evidence="1">The sequence shown here is derived from an EMBL/GenBank/DDBJ whole genome shotgun (WGS) entry which is preliminary data.</text>
</comment>
<dbReference type="AlphaFoldDB" id="A0A2P5EJJ6"/>
<protein>
    <submittedName>
        <fullName evidence="1">Uncharacterized protein</fullName>
    </submittedName>
</protein>
<sequence>MRVECVGFAFEVPGTSFEVLGMGVPLKYLGSISKCVKEVALELIMSRKSWR</sequence>
<dbReference type="OrthoDB" id="10588027at2759"/>
<dbReference type="InParanoid" id="A0A2P5EJJ6"/>
<keyword evidence="2" id="KW-1185">Reference proteome</keyword>